<sequence length="65" mass="7180">MNAIESVSDFCPYCGEAIELLVDGSAGDDQYIEDCEVCCRPMSIVLSFDEEEGVSIRVYAENDAY</sequence>
<evidence type="ECO:0000313" key="1">
    <source>
        <dbReference type="EMBL" id="MBW2939896.1"/>
    </source>
</evidence>
<accession>A0ABS6VQA5</accession>
<keyword evidence="2" id="KW-1185">Reference proteome</keyword>
<organism evidence="1 2">
    <name type="scientific">Zhongshania aquimaris</name>
    <dbReference type="NCBI Taxonomy" id="2857107"/>
    <lineage>
        <taxon>Bacteria</taxon>
        <taxon>Pseudomonadati</taxon>
        <taxon>Pseudomonadota</taxon>
        <taxon>Gammaproteobacteria</taxon>
        <taxon>Cellvibrionales</taxon>
        <taxon>Spongiibacteraceae</taxon>
        <taxon>Zhongshania</taxon>
    </lineage>
</organism>
<name>A0ABS6VQA5_9GAMM</name>
<evidence type="ECO:0000313" key="2">
    <source>
        <dbReference type="Proteomes" id="UP001166291"/>
    </source>
</evidence>
<protein>
    <submittedName>
        <fullName evidence="1">CPXCG motif-containing cysteine-rich protein</fullName>
    </submittedName>
</protein>
<dbReference type="InterPro" id="IPR017143">
    <property type="entry name" value="UCP037225"/>
</dbReference>
<proteinExistence type="predicted"/>
<gene>
    <name evidence="1" type="ORF">KXJ70_03875</name>
</gene>
<dbReference type="InterPro" id="IPR025990">
    <property type="entry name" value="zinc_ribbon_bacterial"/>
</dbReference>
<dbReference type="RefSeq" id="WP_219042131.1">
    <property type="nucleotide sequence ID" value="NZ_JAHWDQ010000001.1"/>
</dbReference>
<reference evidence="1" key="1">
    <citation type="submission" date="2021-07" db="EMBL/GenBank/DDBJ databases">
        <title>Zhongshania sp. CAU 1632 isolated from seawater.</title>
        <authorList>
            <person name="Kim W."/>
        </authorList>
    </citation>
    <scope>NUCLEOTIDE SEQUENCE</scope>
    <source>
        <strain evidence="1">CAU 1632</strain>
    </source>
</reference>
<dbReference type="PIRSF" id="PIRSF037225">
    <property type="entry name" value="UCP037225"/>
    <property type="match status" value="1"/>
</dbReference>
<comment type="caution">
    <text evidence="1">The sequence shown here is derived from an EMBL/GenBank/DDBJ whole genome shotgun (WGS) entry which is preliminary data.</text>
</comment>
<dbReference type="Pfam" id="PF14255">
    <property type="entry name" value="Zn_ribbon_21"/>
    <property type="match status" value="1"/>
</dbReference>
<dbReference type="Proteomes" id="UP001166291">
    <property type="component" value="Unassembled WGS sequence"/>
</dbReference>
<dbReference type="EMBL" id="JAHWDQ010000001">
    <property type="protein sequence ID" value="MBW2939896.1"/>
    <property type="molecule type" value="Genomic_DNA"/>
</dbReference>